<accession>A0AAV5TU42</accession>
<keyword evidence="2" id="KW-1185">Reference proteome</keyword>
<dbReference type="EMBL" id="BTSX01000005">
    <property type="protein sequence ID" value="GMS98008.1"/>
    <property type="molecule type" value="Genomic_DNA"/>
</dbReference>
<sequence length="90" mass="10206">VGNNYAHSVPLTIKLDTNHQTETILLPLDVKSSDEFTRDSNEVIIGVILAASHPMIYEQTNSTRKIVSAFNSMQKLEKKKTTQLQHKIRE</sequence>
<name>A0AAV5TU42_9BILA</name>
<protein>
    <submittedName>
        <fullName evidence="1">Uncharacterized protein</fullName>
    </submittedName>
</protein>
<evidence type="ECO:0000313" key="2">
    <source>
        <dbReference type="Proteomes" id="UP001432027"/>
    </source>
</evidence>
<evidence type="ECO:0000313" key="1">
    <source>
        <dbReference type="EMBL" id="GMS98008.1"/>
    </source>
</evidence>
<dbReference type="AlphaFoldDB" id="A0AAV5TU42"/>
<dbReference type="Proteomes" id="UP001432027">
    <property type="component" value="Unassembled WGS sequence"/>
</dbReference>
<reference evidence="1" key="1">
    <citation type="submission" date="2023-10" db="EMBL/GenBank/DDBJ databases">
        <title>Genome assembly of Pristionchus species.</title>
        <authorList>
            <person name="Yoshida K."/>
            <person name="Sommer R.J."/>
        </authorList>
    </citation>
    <scope>NUCLEOTIDE SEQUENCE</scope>
    <source>
        <strain evidence="1">RS0144</strain>
    </source>
</reference>
<gene>
    <name evidence="1" type="ORF">PENTCL1PPCAC_20183</name>
</gene>
<feature type="non-terminal residue" evidence="1">
    <location>
        <position position="1"/>
    </location>
</feature>
<proteinExistence type="predicted"/>
<comment type="caution">
    <text evidence="1">The sequence shown here is derived from an EMBL/GenBank/DDBJ whole genome shotgun (WGS) entry which is preliminary data.</text>
</comment>
<organism evidence="1 2">
    <name type="scientific">Pristionchus entomophagus</name>
    <dbReference type="NCBI Taxonomy" id="358040"/>
    <lineage>
        <taxon>Eukaryota</taxon>
        <taxon>Metazoa</taxon>
        <taxon>Ecdysozoa</taxon>
        <taxon>Nematoda</taxon>
        <taxon>Chromadorea</taxon>
        <taxon>Rhabditida</taxon>
        <taxon>Rhabditina</taxon>
        <taxon>Diplogasteromorpha</taxon>
        <taxon>Diplogasteroidea</taxon>
        <taxon>Neodiplogasteridae</taxon>
        <taxon>Pristionchus</taxon>
    </lineage>
</organism>